<reference evidence="8" key="1">
    <citation type="submission" date="2016-04" db="EMBL/GenBank/DDBJ databases">
        <title>Comparative genomics of biotechnologically important yeasts.</title>
        <authorList>
            <consortium name="DOE Joint Genome Institute"/>
            <person name="Riley R."/>
            <person name="Haridas S."/>
            <person name="Wolfe K.H."/>
            <person name="Lopes M.R."/>
            <person name="Hittinger C.T."/>
            <person name="Goker M."/>
            <person name="Salamov A."/>
            <person name="Wisecaver J."/>
            <person name="Long T.M."/>
            <person name="Aerts A.L."/>
            <person name="Barry K."/>
            <person name="Choi C."/>
            <person name="Clum A."/>
            <person name="Coughlan A.Y."/>
            <person name="Deshpande S."/>
            <person name="Douglass A.P."/>
            <person name="Hanson S.J."/>
            <person name="Klenk H.-P."/>
            <person name="Labutti K."/>
            <person name="Lapidus A."/>
            <person name="Lindquist E."/>
            <person name="Lipzen A."/>
            <person name="Meier-Kolthoff J.P."/>
            <person name="Ohm R.A."/>
            <person name="Otillar R.P."/>
            <person name="Pangilinan J."/>
            <person name="Peng Y."/>
            <person name="Rokas A."/>
            <person name="Rosa C.A."/>
            <person name="Scheuner C."/>
            <person name="Sibirny A.A."/>
            <person name="Slot J.C."/>
            <person name="Stielow J.B."/>
            <person name="Sun H."/>
            <person name="Kurtzman C.P."/>
            <person name="Blackwell M."/>
            <person name="Grigoriev I.V."/>
            <person name="Jeffries T.W."/>
        </authorList>
    </citation>
    <scope>NUCLEOTIDE SEQUENCE [LARGE SCALE GENOMIC DNA]</scope>
    <source>
        <strain evidence="8">NRRL YB-2248</strain>
    </source>
</reference>
<feature type="transmembrane region" description="Helical" evidence="6">
    <location>
        <begin position="60"/>
        <end position="81"/>
    </location>
</feature>
<evidence type="ECO:0000313" key="8">
    <source>
        <dbReference type="Proteomes" id="UP000094801"/>
    </source>
</evidence>
<evidence type="ECO:0000256" key="3">
    <source>
        <dbReference type="ARBA" id="ARBA00022692"/>
    </source>
</evidence>
<dbReference type="AlphaFoldDB" id="A0A1E4T1P9"/>
<feature type="transmembrane region" description="Helical" evidence="6">
    <location>
        <begin position="498"/>
        <end position="516"/>
    </location>
</feature>
<feature type="transmembrane region" description="Helical" evidence="6">
    <location>
        <begin position="214"/>
        <end position="233"/>
    </location>
</feature>
<evidence type="ECO:0000256" key="5">
    <source>
        <dbReference type="ARBA" id="ARBA00023136"/>
    </source>
</evidence>
<protein>
    <recommendedName>
        <fullName evidence="9">Amino acid permease/ SLC12A domain-containing protein</fullName>
    </recommendedName>
</protein>
<keyword evidence="5 6" id="KW-0472">Membrane</keyword>
<dbReference type="EMBL" id="KV453851">
    <property type="protein sequence ID" value="ODV85690.1"/>
    <property type="molecule type" value="Genomic_DNA"/>
</dbReference>
<evidence type="ECO:0000256" key="1">
    <source>
        <dbReference type="ARBA" id="ARBA00004141"/>
    </source>
</evidence>
<feature type="transmembrane region" description="Helical" evidence="6">
    <location>
        <begin position="466"/>
        <end position="486"/>
    </location>
</feature>
<gene>
    <name evidence="7" type="ORF">CANARDRAFT_197776</name>
</gene>
<dbReference type="Gene3D" id="1.20.1740.10">
    <property type="entry name" value="Amino acid/polyamine transporter I"/>
    <property type="match status" value="1"/>
</dbReference>
<dbReference type="PANTHER" id="PTHR45649:SF6">
    <property type="entry name" value="GABA-SPECIFIC PERMEASE"/>
    <property type="match status" value="1"/>
</dbReference>
<sequence length="556" mass="60565">MSKLHAVTSAFSLPVTNRITSIRTNQSQLREIDAKYAGDDEHLLAEIGYKQELKRTFSTFQIFGIAYSIMGLLPSISSTAYTGYTSGPGGYLWSWGISSVFIFILGVSMSELASAIPTSGGLYFWTYHYAPPKIRVPLSYLIGMSNSMALCSALVSVAYGNANEIVAAVFLQKDGDFSMSTAKLYGVFAACVLSQTACTCLSSKNVAMLQTISAVANTGLIVLFLIALPIGTAKNGSFNSGKFIFAQVEKHSDWPKGWEFILSMLSCTWTIGAFDSVVHMSEEIDNASNGAPIGILGSISFCGVVGFFIVLCSNACMNSNVQAVLDSPTDFPMAQIIEDSLGRKWAIAMMALMAVCQWLMGSSILTALSRQVWAFARDDGLPFSSVVKVVDKRLKVPIRAVIFACVISLLLGCLTFAGSAAANALFTLSCSGNYFAWCTPIFLRLTSGRSRFRPGSFYLGDTWSPIIGWTTCLWGAFVIVMCMFPSTKAVDKTDMNYTVVITCGVWILSIVYFYVYKFKYFNGPKSNLDQTDLIDGEMTEVPIDEIVAEKKEDESL</sequence>
<feature type="transmembrane region" description="Helical" evidence="6">
    <location>
        <begin position="345"/>
        <end position="368"/>
    </location>
</feature>
<dbReference type="InterPro" id="IPR002293">
    <property type="entry name" value="AA/rel_permease1"/>
</dbReference>
<dbReference type="Proteomes" id="UP000094801">
    <property type="component" value="Unassembled WGS sequence"/>
</dbReference>
<keyword evidence="4 6" id="KW-1133">Transmembrane helix</keyword>
<evidence type="ECO:0000256" key="6">
    <source>
        <dbReference type="SAM" id="Phobius"/>
    </source>
</evidence>
<dbReference type="OrthoDB" id="4476201at2759"/>
<keyword evidence="2" id="KW-0813">Transport</keyword>
<dbReference type="GO" id="GO:0022857">
    <property type="term" value="F:transmembrane transporter activity"/>
    <property type="evidence" value="ECO:0007669"/>
    <property type="project" value="InterPro"/>
</dbReference>
<dbReference type="PANTHER" id="PTHR45649">
    <property type="entry name" value="AMINO-ACID PERMEASE BAT1"/>
    <property type="match status" value="1"/>
</dbReference>
<dbReference type="Pfam" id="PF13520">
    <property type="entry name" value="AA_permease_2"/>
    <property type="match status" value="1"/>
</dbReference>
<keyword evidence="8" id="KW-1185">Reference proteome</keyword>
<dbReference type="PIRSF" id="PIRSF006060">
    <property type="entry name" value="AA_transporter"/>
    <property type="match status" value="1"/>
</dbReference>
<evidence type="ECO:0000256" key="4">
    <source>
        <dbReference type="ARBA" id="ARBA00022989"/>
    </source>
</evidence>
<proteinExistence type="predicted"/>
<feature type="transmembrane region" description="Helical" evidence="6">
    <location>
        <begin position="93"/>
        <end position="126"/>
    </location>
</feature>
<comment type="subcellular location">
    <subcellularLocation>
        <location evidence="1">Membrane</location>
        <topology evidence="1">Multi-pass membrane protein</topology>
    </subcellularLocation>
</comment>
<accession>A0A1E4T1P9</accession>
<keyword evidence="3 6" id="KW-0812">Transmembrane</keyword>
<evidence type="ECO:0000313" key="7">
    <source>
        <dbReference type="EMBL" id="ODV85690.1"/>
    </source>
</evidence>
<evidence type="ECO:0008006" key="9">
    <source>
        <dbReference type="Google" id="ProtNLM"/>
    </source>
</evidence>
<name>A0A1E4T1P9_9ASCO</name>
<organism evidence="7 8">
    <name type="scientific">[Candida] arabinofermentans NRRL YB-2248</name>
    <dbReference type="NCBI Taxonomy" id="983967"/>
    <lineage>
        <taxon>Eukaryota</taxon>
        <taxon>Fungi</taxon>
        <taxon>Dikarya</taxon>
        <taxon>Ascomycota</taxon>
        <taxon>Saccharomycotina</taxon>
        <taxon>Pichiomycetes</taxon>
        <taxon>Pichiales</taxon>
        <taxon>Pichiaceae</taxon>
        <taxon>Ogataea</taxon>
        <taxon>Ogataea/Candida clade</taxon>
    </lineage>
</organism>
<feature type="transmembrane region" description="Helical" evidence="6">
    <location>
        <begin position="290"/>
        <end position="311"/>
    </location>
</feature>
<dbReference type="GO" id="GO:0016020">
    <property type="term" value="C:membrane"/>
    <property type="evidence" value="ECO:0007669"/>
    <property type="project" value="UniProtKB-SubCell"/>
</dbReference>
<evidence type="ECO:0000256" key="2">
    <source>
        <dbReference type="ARBA" id="ARBA00022448"/>
    </source>
</evidence>
<feature type="transmembrane region" description="Helical" evidence="6">
    <location>
        <begin position="138"/>
        <end position="162"/>
    </location>
</feature>
<feature type="transmembrane region" description="Helical" evidence="6">
    <location>
        <begin position="398"/>
        <end position="418"/>
    </location>
</feature>
<feature type="transmembrane region" description="Helical" evidence="6">
    <location>
        <begin position="424"/>
        <end position="445"/>
    </location>
</feature>
<feature type="transmembrane region" description="Helical" evidence="6">
    <location>
        <begin position="182"/>
        <end position="202"/>
    </location>
</feature>